<reference evidence="1" key="1">
    <citation type="submission" date="2016-09" db="EMBL/GenBank/DDBJ databases">
        <title>Draft genome of thermotolerant cyanobacterium Desertifilum sp. strain IPPAS B-1220.</title>
        <authorList>
            <person name="Sinetova M.A."/>
            <person name="Bolakhan K."/>
            <person name="Zayadan B.K."/>
            <person name="Mironov K.S."/>
            <person name="Ustinova V."/>
            <person name="Kupriyanova E.V."/>
            <person name="Sidorov R.A."/>
            <person name="Skrypnik A.N."/>
            <person name="Gogoleva N.E."/>
            <person name="Gogolev Y.V."/>
            <person name="Los D.A."/>
        </authorList>
    </citation>
    <scope>NUCLEOTIDE SEQUENCE [LARGE SCALE GENOMIC DNA]</scope>
    <source>
        <strain evidence="1">IPPAS B-1220</strain>
    </source>
</reference>
<dbReference type="InterPro" id="IPR023198">
    <property type="entry name" value="PGP-like_dom2"/>
</dbReference>
<dbReference type="SFLD" id="SFLDS00003">
    <property type="entry name" value="Haloacid_Dehalogenase"/>
    <property type="match status" value="1"/>
</dbReference>
<name>A0A1E5QH60_9CYAN</name>
<dbReference type="Gene3D" id="3.40.50.1000">
    <property type="entry name" value="HAD superfamily/HAD-like"/>
    <property type="match status" value="1"/>
</dbReference>
<proteinExistence type="predicted"/>
<dbReference type="NCBIfam" id="TIGR01549">
    <property type="entry name" value="HAD-SF-IA-v1"/>
    <property type="match status" value="1"/>
</dbReference>
<dbReference type="NCBIfam" id="TIGR01509">
    <property type="entry name" value="HAD-SF-IA-v3"/>
    <property type="match status" value="1"/>
</dbReference>
<dbReference type="InterPro" id="IPR050155">
    <property type="entry name" value="HAD-like_hydrolase_sf"/>
</dbReference>
<organism evidence="1">
    <name type="scientific">Desertifilum tharense IPPAS B-1220</name>
    <dbReference type="NCBI Taxonomy" id="1781255"/>
    <lineage>
        <taxon>Bacteria</taxon>
        <taxon>Bacillati</taxon>
        <taxon>Cyanobacteriota</taxon>
        <taxon>Cyanophyceae</taxon>
        <taxon>Desertifilales</taxon>
        <taxon>Desertifilaceae</taxon>
        <taxon>Desertifilum</taxon>
    </lineage>
</organism>
<gene>
    <name evidence="1" type="ORF">BH720_16845</name>
</gene>
<dbReference type="STRING" id="1781255.BH720_16845"/>
<dbReference type="SFLD" id="SFLDG01129">
    <property type="entry name" value="C1.5:_HAD__Beta-PGM__Phosphata"/>
    <property type="match status" value="1"/>
</dbReference>
<dbReference type="InterPro" id="IPR036412">
    <property type="entry name" value="HAD-like_sf"/>
</dbReference>
<dbReference type="AlphaFoldDB" id="A0A1E5QH60"/>
<evidence type="ECO:0000313" key="1">
    <source>
        <dbReference type="EMBL" id="OEJ74022.1"/>
    </source>
</evidence>
<dbReference type="Gene3D" id="1.10.150.240">
    <property type="entry name" value="Putative phosphatase, domain 2"/>
    <property type="match status" value="1"/>
</dbReference>
<comment type="caution">
    <text evidence="1">The sequence shown here is derived from an EMBL/GenBank/DDBJ whole genome shotgun (WGS) entry which is preliminary data.</text>
</comment>
<dbReference type="EMBL" id="MJGC01000075">
    <property type="protein sequence ID" value="OEJ74022.1"/>
    <property type="molecule type" value="Genomic_DNA"/>
</dbReference>
<keyword evidence="1" id="KW-0378">Hydrolase</keyword>
<dbReference type="SUPFAM" id="SSF56784">
    <property type="entry name" value="HAD-like"/>
    <property type="match status" value="1"/>
</dbReference>
<dbReference type="InterPro" id="IPR023214">
    <property type="entry name" value="HAD_sf"/>
</dbReference>
<dbReference type="OrthoDB" id="9797743at2"/>
<dbReference type="PANTHER" id="PTHR43434">
    <property type="entry name" value="PHOSPHOGLYCOLATE PHOSPHATASE"/>
    <property type="match status" value="1"/>
</dbReference>
<accession>A0A1E5QH60</accession>
<dbReference type="InterPro" id="IPR006439">
    <property type="entry name" value="HAD-SF_hydro_IA"/>
</dbReference>
<dbReference type="GO" id="GO:0006281">
    <property type="term" value="P:DNA repair"/>
    <property type="evidence" value="ECO:0007669"/>
    <property type="project" value="TreeGrafter"/>
</dbReference>
<protein>
    <submittedName>
        <fullName evidence="1">HAD family hydrolase</fullName>
    </submittedName>
</protein>
<dbReference type="GO" id="GO:0005829">
    <property type="term" value="C:cytosol"/>
    <property type="evidence" value="ECO:0007669"/>
    <property type="project" value="TreeGrafter"/>
</dbReference>
<dbReference type="GO" id="GO:0008967">
    <property type="term" value="F:phosphoglycolate phosphatase activity"/>
    <property type="evidence" value="ECO:0007669"/>
    <property type="project" value="TreeGrafter"/>
</dbReference>
<sequence length="246" mass="26769">MVTIQCGDRIFENIQAIIFDKDGTLAHSEHFLRNLALRRSRLIDAQIPGVGEPLLMAFGVESDRINPAGLTAVGTRRENEVAAAAYITETGRDWIESLQIASSAFAEADRYLPNKAQQTPLFAGITEVLRSLFQAGVLLGILSSDTTENVMDFAKTYDIDAYFQLQMGVVGGLSKPDPRLFYQACEALGTLPAQTLTIGDSAADFEMGRNAGAAGCVGVKWGWTQPPRLEKADLAIAKFDEIRAIR</sequence>
<dbReference type="Pfam" id="PF00702">
    <property type="entry name" value="Hydrolase"/>
    <property type="match status" value="1"/>
</dbReference>
<dbReference type="PANTHER" id="PTHR43434:SF1">
    <property type="entry name" value="PHOSPHOGLYCOLATE PHOSPHATASE"/>
    <property type="match status" value="1"/>
</dbReference>
<dbReference type="RefSeq" id="WP_069968386.1">
    <property type="nucleotide sequence ID" value="NZ_CM124774.1"/>
</dbReference>